<evidence type="ECO:0000256" key="1">
    <source>
        <dbReference type="SAM" id="SignalP"/>
    </source>
</evidence>
<reference evidence="2 3" key="1">
    <citation type="submission" date="2016-10" db="EMBL/GenBank/DDBJ databases">
        <authorList>
            <person name="de Groot N.N."/>
        </authorList>
    </citation>
    <scope>NUCLEOTIDE SEQUENCE [LARGE SCALE GENOMIC DNA]</scope>
    <source>
        <strain evidence="2 3">MAR_2009_71</strain>
    </source>
</reference>
<keyword evidence="1" id="KW-0732">Signal</keyword>
<dbReference type="AlphaFoldDB" id="A0A1H4S1Y3"/>
<feature type="chain" id="PRO_5010354052" description="Binding domain-containing protein, N-terminal" evidence="1">
    <location>
        <begin position="23"/>
        <end position="446"/>
    </location>
</feature>
<gene>
    <name evidence="2" type="ORF">SAMN05192540_3027</name>
</gene>
<protein>
    <recommendedName>
        <fullName evidence="4">Binding domain-containing protein, N-terminal</fullName>
    </recommendedName>
</protein>
<dbReference type="EMBL" id="FNTB01000001">
    <property type="protein sequence ID" value="SEC38068.1"/>
    <property type="molecule type" value="Genomic_DNA"/>
</dbReference>
<dbReference type="Proteomes" id="UP000183038">
    <property type="component" value="Unassembled WGS sequence"/>
</dbReference>
<feature type="signal peptide" evidence="1">
    <location>
        <begin position="1"/>
        <end position="22"/>
    </location>
</feature>
<dbReference type="RefSeq" id="WP_074673741.1">
    <property type="nucleotide sequence ID" value="NZ_FNTB01000001.1"/>
</dbReference>
<organism evidence="2 3">
    <name type="scientific">Maribacter dokdonensis</name>
    <dbReference type="NCBI Taxonomy" id="320912"/>
    <lineage>
        <taxon>Bacteria</taxon>
        <taxon>Pseudomonadati</taxon>
        <taxon>Bacteroidota</taxon>
        <taxon>Flavobacteriia</taxon>
        <taxon>Flavobacteriales</taxon>
        <taxon>Flavobacteriaceae</taxon>
        <taxon>Maribacter</taxon>
    </lineage>
</organism>
<dbReference type="PROSITE" id="PS51257">
    <property type="entry name" value="PROKAR_LIPOPROTEIN"/>
    <property type="match status" value="1"/>
</dbReference>
<name>A0A1H4S1Y3_9FLAO</name>
<evidence type="ECO:0000313" key="3">
    <source>
        <dbReference type="Proteomes" id="UP000183038"/>
    </source>
</evidence>
<evidence type="ECO:0008006" key="4">
    <source>
        <dbReference type="Google" id="ProtNLM"/>
    </source>
</evidence>
<proteinExistence type="predicted"/>
<evidence type="ECO:0000313" key="2">
    <source>
        <dbReference type="EMBL" id="SEC38068.1"/>
    </source>
</evidence>
<accession>A0A1H4S1Y3</accession>
<sequence length="446" mass="51010">MKKIILVLLPVIFIVISCSSDSSEDVMSEPESENPMEEEPIEIETYFTLNVDNNYYSENSESWLVVNDANNGDVLDYIQIDNGASVHFEKPMTTAIRDNNISLINVRNYEGNTYISISTFSSIRDGSLWNLVSSTPVDFTSRGEVIGELKINANNLNSPASYTLSNKYGSTLSGGSSETTVNHVTNIEFENIPLYQDNRYLFSIYDTNGDAKYKFLDDLTDGATISFNCSELQSYDEIVPLYLPDGGEYFCNIVGFEENQAYVEGGGYLLNLMLPFDNDKITSNNINLGYLNTLDKYITTLNYTNGNFNYLYLKYGDRPVGFQLADIDYWNVHVTNDAINNFQYNGPSSNSFNRQSHHFQSSVGTKDVDYVEVNWNLNQGKYYYGYNYELPEEILNRYPNLKINNLNYQGSSFYLHEYSYLEYIDAKYEEHNPDFLLDKEIISVKN</sequence>
<dbReference type="OrthoDB" id="1179758at2"/>